<dbReference type="InterPro" id="IPR035447">
    <property type="entry name" value="DNA_topo_I_N_sf"/>
</dbReference>
<dbReference type="Proteomes" id="UP001500683">
    <property type="component" value="Unassembled WGS sequence"/>
</dbReference>
<evidence type="ECO:0000256" key="5">
    <source>
        <dbReference type="ARBA" id="ARBA00023125"/>
    </source>
</evidence>
<evidence type="ECO:0000256" key="4">
    <source>
        <dbReference type="ARBA" id="ARBA00023029"/>
    </source>
</evidence>
<dbReference type="EC" id="5.6.2.1" evidence="3"/>
<protein>
    <recommendedName>
        <fullName evidence="3">DNA topoisomerase</fullName>
        <ecNumber evidence="3">5.6.2.1</ecNumber>
    </recommendedName>
</protein>
<dbReference type="InterPro" id="IPR014711">
    <property type="entry name" value="TopoI_cat_a-hlx-sub_euk"/>
</dbReference>
<dbReference type="Pfam" id="PF01028">
    <property type="entry name" value="Topoisom_I"/>
    <property type="match status" value="1"/>
</dbReference>
<evidence type="ECO:0000313" key="9">
    <source>
        <dbReference type="EMBL" id="GAA4071398.1"/>
    </source>
</evidence>
<feature type="domain" description="DNA topoisomerase I catalytic core eukaryotic-type" evidence="7">
    <location>
        <begin position="86"/>
        <end position="303"/>
    </location>
</feature>
<dbReference type="Pfam" id="PF21338">
    <property type="entry name" value="Top1B_N_bact"/>
    <property type="match status" value="1"/>
</dbReference>
<keyword evidence="6" id="KW-0413">Isomerase</keyword>
<name>A0ABP7VPV7_9ACTN</name>
<evidence type="ECO:0000313" key="10">
    <source>
        <dbReference type="Proteomes" id="UP001500683"/>
    </source>
</evidence>
<accession>A0ABP7VPV7</accession>
<dbReference type="EMBL" id="BAAAZG010000017">
    <property type="protein sequence ID" value="GAA4071398.1"/>
    <property type="molecule type" value="Genomic_DNA"/>
</dbReference>
<dbReference type="Gene3D" id="1.10.132.120">
    <property type="match status" value="1"/>
</dbReference>
<dbReference type="InterPro" id="IPR001631">
    <property type="entry name" value="TopoI"/>
</dbReference>
<feature type="domain" description="DNA topoisomerase IB N-terminal" evidence="8">
    <location>
        <begin position="26"/>
        <end position="74"/>
    </location>
</feature>
<dbReference type="SUPFAM" id="SSF55869">
    <property type="entry name" value="DNA topoisomerase I domain"/>
    <property type="match status" value="1"/>
</dbReference>
<dbReference type="InterPro" id="IPR011010">
    <property type="entry name" value="DNA_brk_join_enz"/>
</dbReference>
<organism evidence="9 10">
    <name type="scientific">Actinomadura miaoliensis</name>
    <dbReference type="NCBI Taxonomy" id="430685"/>
    <lineage>
        <taxon>Bacteria</taxon>
        <taxon>Bacillati</taxon>
        <taxon>Actinomycetota</taxon>
        <taxon>Actinomycetes</taxon>
        <taxon>Streptosporangiales</taxon>
        <taxon>Thermomonosporaceae</taxon>
        <taxon>Actinomadura</taxon>
    </lineage>
</organism>
<comment type="similarity">
    <text evidence="2">Belongs to the type IB topoisomerase family.</text>
</comment>
<evidence type="ECO:0000256" key="2">
    <source>
        <dbReference type="ARBA" id="ARBA00006645"/>
    </source>
</evidence>
<reference evidence="10" key="1">
    <citation type="journal article" date="2019" name="Int. J. Syst. Evol. Microbiol.">
        <title>The Global Catalogue of Microorganisms (GCM) 10K type strain sequencing project: providing services to taxonomists for standard genome sequencing and annotation.</title>
        <authorList>
            <consortium name="The Broad Institute Genomics Platform"/>
            <consortium name="The Broad Institute Genome Sequencing Center for Infectious Disease"/>
            <person name="Wu L."/>
            <person name="Ma J."/>
        </authorList>
    </citation>
    <scope>NUCLEOTIDE SEQUENCE [LARGE SCALE GENOMIC DNA]</scope>
    <source>
        <strain evidence="10">JCM 16702</strain>
    </source>
</reference>
<comment type="catalytic activity">
    <reaction evidence="1">
        <text>ATP-independent breakage of single-stranded DNA, followed by passage and rejoining.</text>
        <dbReference type="EC" id="5.6.2.1"/>
    </reaction>
</comment>
<keyword evidence="10" id="KW-1185">Reference proteome</keyword>
<dbReference type="PRINTS" id="PR00416">
    <property type="entry name" value="EUTPISMRASEI"/>
</dbReference>
<proteinExistence type="inferred from homology"/>
<dbReference type="Gene3D" id="3.90.15.10">
    <property type="entry name" value="Topoisomerase I, Chain A, domain 3"/>
    <property type="match status" value="1"/>
</dbReference>
<evidence type="ECO:0000259" key="7">
    <source>
        <dbReference type="Pfam" id="PF01028"/>
    </source>
</evidence>
<dbReference type="PROSITE" id="PS52038">
    <property type="entry name" value="TOPO_IB_2"/>
    <property type="match status" value="1"/>
</dbReference>
<dbReference type="InterPro" id="IPR013500">
    <property type="entry name" value="TopoI_cat_euk"/>
</dbReference>
<dbReference type="InterPro" id="IPR049331">
    <property type="entry name" value="Top1B_N_bact"/>
</dbReference>
<comment type="caution">
    <text evidence="9">The sequence shown here is derived from an EMBL/GenBank/DDBJ whole genome shotgun (WGS) entry which is preliminary data.</text>
</comment>
<evidence type="ECO:0000256" key="6">
    <source>
        <dbReference type="ARBA" id="ARBA00023235"/>
    </source>
</evidence>
<dbReference type="Gene3D" id="3.30.66.10">
    <property type="entry name" value="DNA topoisomerase I domain"/>
    <property type="match status" value="1"/>
</dbReference>
<evidence type="ECO:0000256" key="3">
    <source>
        <dbReference type="ARBA" id="ARBA00012891"/>
    </source>
</evidence>
<sequence>MIAEVSTLRRSDPAEPGFRRRRCGRGFRYLRPDGTPLRDPEQLTRIKNLTIPPAWTQVWICPTPDGHIQAVGRDSAGRLQYRYHDEWRRRRDADKHDRVLEFAAALPRVREITAEHLTGRGFSRERVLAAAVRLIDLGFFRSGGREYADENGTYGLATITREHVQCRHGEVIFEYTAKGAKEREQAVAEESVCAVVRGLKRRTGGGEELLAYRDGDGGWRNVRAEDINDYLREISGGDFTAKDFRTWHATVLAAVGLAVSARTSDSSPTARAKAVRRVVQEVADYLGNTPAVARASYIDPRIIERYERGETIAHALPELGRDAGFGELATQGRTEQAVRELLLHASGEDGGDG</sequence>
<keyword evidence="5" id="KW-0238">DNA-binding</keyword>
<gene>
    <name evidence="9" type="ORF">GCM10022214_28990</name>
</gene>
<keyword evidence="4" id="KW-0799">Topoisomerase</keyword>
<evidence type="ECO:0000259" key="8">
    <source>
        <dbReference type="Pfam" id="PF21338"/>
    </source>
</evidence>
<dbReference type="SUPFAM" id="SSF56349">
    <property type="entry name" value="DNA breaking-rejoining enzymes"/>
    <property type="match status" value="1"/>
</dbReference>
<evidence type="ECO:0000256" key="1">
    <source>
        <dbReference type="ARBA" id="ARBA00000213"/>
    </source>
</evidence>